<sequence>MADIAIVVGTVVITVFMVAIVLSGIGHIFGFVEDHFGAVGCVILLIVIATIFALIGRL</sequence>
<evidence type="ECO:0000313" key="3">
    <source>
        <dbReference type="Proteomes" id="UP000030206"/>
    </source>
</evidence>
<keyword evidence="1" id="KW-0812">Transmembrane</keyword>
<feature type="transmembrane region" description="Helical" evidence="1">
    <location>
        <begin position="7"/>
        <end position="29"/>
    </location>
</feature>
<name>A0A0A0RMQ4_9CAUD</name>
<evidence type="ECO:0000313" key="2">
    <source>
        <dbReference type="EMBL" id="AIW03252.1"/>
    </source>
</evidence>
<organism evidence="2 3">
    <name type="scientific">Bacillus phage Mater</name>
    <dbReference type="NCBI Taxonomy" id="1540090"/>
    <lineage>
        <taxon>Viruses</taxon>
        <taxon>Duplodnaviria</taxon>
        <taxon>Heunggongvirae</taxon>
        <taxon>Uroviricota</taxon>
        <taxon>Caudoviricetes</taxon>
        <taxon>Herelleviridae</taxon>
        <taxon>Bastillevirinae</taxon>
        <taxon>Matervirus</taxon>
        <taxon>Matervirus mater</taxon>
    </lineage>
</organism>
<dbReference type="EMBL" id="KM236245">
    <property type="protein sequence ID" value="AIW03252.1"/>
    <property type="molecule type" value="Genomic_DNA"/>
</dbReference>
<gene>
    <name evidence="2" type="ORF">CPT_Mater95</name>
</gene>
<evidence type="ECO:0000256" key="1">
    <source>
        <dbReference type="SAM" id="Phobius"/>
    </source>
</evidence>
<reference evidence="2 3" key="1">
    <citation type="submission" date="2014-07" db="EMBL/GenBank/DDBJ databases">
        <title>Complete Genome of Bacillus megaterium Myophage Mater.</title>
        <authorList>
            <person name="Lancaster J.C."/>
            <person name="Hodde M.K."/>
            <person name="Hernandez A.C."/>
            <person name="Everett G.F.K."/>
        </authorList>
    </citation>
    <scope>NUCLEOTIDE SEQUENCE [LARGE SCALE GENOMIC DNA]</scope>
</reference>
<feature type="transmembrane region" description="Helical" evidence="1">
    <location>
        <begin position="35"/>
        <end position="55"/>
    </location>
</feature>
<protein>
    <submittedName>
        <fullName evidence="2">Uncharacterized protein</fullName>
    </submittedName>
</protein>
<keyword evidence="1" id="KW-0472">Membrane</keyword>
<keyword evidence="3" id="KW-1185">Reference proteome</keyword>
<accession>A0A0A0RMQ4</accession>
<proteinExistence type="predicted"/>
<dbReference type="Proteomes" id="UP000030206">
    <property type="component" value="Segment"/>
</dbReference>
<dbReference type="RefSeq" id="YP_009151054.1">
    <property type="nucleotide sequence ID" value="NC_027366.1"/>
</dbReference>
<dbReference type="KEGG" id="vg:24606994"/>
<keyword evidence="1" id="KW-1133">Transmembrane helix</keyword>
<dbReference type="GeneID" id="24606994"/>